<proteinExistence type="predicted"/>
<organism evidence="1 2">
    <name type="scientific">Sphingomonas abaci</name>
    <dbReference type="NCBI Taxonomy" id="237611"/>
    <lineage>
        <taxon>Bacteria</taxon>
        <taxon>Pseudomonadati</taxon>
        <taxon>Pseudomonadota</taxon>
        <taxon>Alphaproteobacteria</taxon>
        <taxon>Sphingomonadales</taxon>
        <taxon>Sphingomonadaceae</taxon>
        <taxon>Sphingomonas</taxon>
    </lineage>
</organism>
<dbReference type="Proteomes" id="UP000574769">
    <property type="component" value="Unassembled WGS sequence"/>
</dbReference>
<keyword evidence="2" id="KW-1185">Reference proteome</keyword>
<evidence type="ECO:0000313" key="2">
    <source>
        <dbReference type="Proteomes" id="UP000574769"/>
    </source>
</evidence>
<gene>
    <name evidence="1" type="ORF">GGQ96_002065</name>
</gene>
<dbReference type="AlphaFoldDB" id="A0A7W7EYC5"/>
<name>A0A7W7EYC5_9SPHN</name>
<sequence length="119" mass="12574">MGKALRYDNSGSTGQDVTRLDTIRADLTARIAALDVRAPYARARDLAPDVDAICAIAHRNGLDPAVTVAHFLDSALARGEHGSLIHGWLTLLSDAVSCERRDLAACESFAAACSVRLAG</sequence>
<reference evidence="1 2" key="1">
    <citation type="submission" date="2020-08" db="EMBL/GenBank/DDBJ databases">
        <title>Genomic Encyclopedia of Type Strains, Phase IV (KMG-IV): sequencing the most valuable type-strain genomes for metagenomic binning, comparative biology and taxonomic classification.</title>
        <authorList>
            <person name="Goeker M."/>
        </authorList>
    </citation>
    <scope>NUCLEOTIDE SEQUENCE [LARGE SCALE GENOMIC DNA]</scope>
    <source>
        <strain evidence="1 2">DSM 15867</strain>
    </source>
</reference>
<dbReference type="EMBL" id="JACHNY010000004">
    <property type="protein sequence ID" value="MBB4617929.1"/>
    <property type="molecule type" value="Genomic_DNA"/>
</dbReference>
<dbReference type="RefSeq" id="WP_184114313.1">
    <property type="nucleotide sequence ID" value="NZ_JACHNY010000004.1"/>
</dbReference>
<evidence type="ECO:0000313" key="1">
    <source>
        <dbReference type="EMBL" id="MBB4617929.1"/>
    </source>
</evidence>
<protein>
    <submittedName>
        <fullName evidence="1">Uncharacterized protein</fullName>
    </submittedName>
</protein>
<comment type="caution">
    <text evidence="1">The sequence shown here is derived from an EMBL/GenBank/DDBJ whole genome shotgun (WGS) entry which is preliminary data.</text>
</comment>
<accession>A0A7W7EYC5</accession>